<evidence type="ECO:0000256" key="16">
    <source>
        <dbReference type="SAM" id="SignalP"/>
    </source>
</evidence>
<dbReference type="RefSeq" id="WP_058357591.1">
    <property type="nucleotide sequence ID" value="NZ_CABKVG010000010.1"/>
</dbReference>
<keyword evidence="7 16" id="KW-0732">Signal</keyword>
<keyword evidence="3 14" id="KW-0813">Transport</keyword>
<evidence type="ECO:0000313" key="20">
    <source>
        <dbReference type="Proteomes" id="UP000832011"/>
    </source>
</evidence>
<feature type="domain" description="TonB-dependent receptor plug" evidence="18">
    <location>
        <begin position="61"/>
        <end position="157"/>
    </location>
</feature>
<proteinExistence type="inferred from homology"/>
<evidence type="ECO:0000259" key="17">
    <source>
        <dbReference type="Pfam" id="PF00593"/>
    </source>
</evidence>
<evidence type="ECO:0000256" key="8">
    <source>
        <dbReference type="ARBA" id="ARBA00023004"/>
    </source>
</evidence>
<name>A0ABY4E5M2_9NEIS</name>
<evidence type="ECO:0000256" key="15">
    <source>
        <dbReference type="RuleBase" id="RU003357"/>
    </source>
</evidence>
<dbReference type="PANTHER" id="PTHR32552:SF68">
    <property type="entry name" value="FERRICHROME OUTER MEMBRANE TRANSPORTER_PHAGE RECEPTOR"/>
    <property type="match status" value="1"/>
</dbReference>
<evidence type="ECO:0000256" key="9">
    <source>
        <dbReference type="ARBA" id="ARBA00023065"/>
    </source>
</evidence>
<keyword evidence="11 14" id="KW-0472">Membrane</keyword>
<keyword evidence="8" id="KW-0408">Iron</keyword>
<keyword evidence="10 15" id="KW-0798">TonB box</keyword>
<evidence type="ECO:0000256" key="5">
    <source>
        <dbReference type="ARBA" id="ARBA00022496"/>
    </source>
</evidence>
<feature type="domain" description="TonB-dependent receptor-like beta-barrel" evidence="17">
    <location>
        <begin position="229"/>
        <end position="658"/>
    </location>
</feature>
<keyword evidence="4 14" id="KW-1134">Transmembrane beta strand</keyword>
<dbReference type="Pfam" id="PF00593">
    <property type="entry name" value="TonB_dep_Rec_b-barrel"/>
    <property type="match status" value="1"/>
</dbReference>
<evidence type="ECO:0000256" key="4">
    <source>
        <dbReference type="ARBA" id="ARBA00022452"/>
    </source>
</evidence>
<keyword evidence="5" id="KW-0410">Iron transport</keyword>
<dbReference type="InterPro" id="IPR010105">
    <property type="entry name" value="TonB_sidphr_rcpt"/>
</dbReference>
<dbReference type="Proteomes" id="UP000832011">
    <property type="component" value="Chromosome"/>
</dbReference>
<feature type="signal peptide" evidence="16">
    <location>
        <begin position="1"/>
        <end position="27"/>
    </location>
</feature>
<keyword evidence="13 14" id="KW-0998">Cell outer membrane</keyword>
<organism evidence="19 20">
    <name type="scientific">Vitreoscilla massiliensis</name>
    <dbReference type="NCBI Taxonomy" id="1689272"/>
    <lineage>
        <taxon>Bacteria</taxon>
        <taxon>Pseudomonadati</taxon>
        <taxon>Pseudomonadota</taxon>
        <taxon>Betaproteobacteria</taxon>
        <taxon>Neisseriales</taxon>
        <taxon>Neisseriaceae</taxon>
        <taxon>Vitreoscilla</taxon>
    </lineage>
</organism>
<keyword evidence="12 19" id="KW-0675">Receptor</keyword>
<comment type="subcellular location">
    <subcellularLocation>
        <location evidence="1 14">Cell outer membrane</location>
        <topology evidence="1 14">Multi-pass membrane protein</topology>
    </subcellularLocation>
</comment>
<keyword evidence="6 14" id="KW-0812">Transmembrane</keyword>
<evidence type="ECO:0000256" key="1">
    <source>
        <dbReference type="ARBA" id="ARBA00004571"/>
    </source>
</evidence>
<dbReference type="CDD" id="cd01347">
    <property type="entry name" value="ligand_gated_channel"/>
    <property type="match status" value="1"/>
</dbReference>
<evidence type="ECO:0000259" key="18">
    <source>
        <dbReference type="Pfam" id="PF07715"/>
    </source>
</evidence>
<dbReference type="EMBL" id="CP091511">
    <property type="protein sequence ID" value="UOO88722.1"/>
    <property type="molecule type" value="Genomic_DNA"/>
</dbReference>
<dbReference type="PROSITE" id="PS52016">
    <property type="entry name" value="TONB_DEPENDENT_REC_3"/>
    <property type="match status" value="1"/>
</dbReference>
<evidence type="ECO:0000256" key="6">
    <source>
        <dbReference type="ARBA" id="ARBA00022692"/>
    </source>
</evidence>
<evidence type="ECO:0000313" key="19">
    <source>
        <dbReference type="EMBL" id="UOO88722.1"/>
    </source>
</evidence>
<dbReference type="Gene3D" id="2.40.170.20">
    <property type="entry name" value="TonB-dependent receptor, beta-barrel domain"/>
    <property type="match status" value="1"/>
</dbReference>
<evidence type="ECO:0000256" key="2">
    <source>
        <dbReference type="ARBA" id="ARBA00009810"/>
    </source>
</evidence>
<dbReference type="NCBIfam" id="TIGR01783">
    <property type="entry name" value="TonB-siderophor"/>
    <property type="match status" value="1"/>
</dbReference>
<sequence length="687" mass="76132">MSTLSSKKFHLALLSTAVFLAYAPVHAADVADDTAEADTELEAITVVGSAGKVGGIKFHDTRSADVIKRSSMDENAVHKVDEAIANQAGVLTNMYGNDNKVDWFKIRGFDASVAIDGNVTTPNGFFVWLPETYGLESIEVIKGANSNLYGASNAGGVVNLVSKRPKSEPAGEVKIGLGTDKRGSIGADYSGVLSEDNSVRYRVVAQARREDSQIEFAHMKHYYFAPSLTWDISDNTNLTLLASYQHEKGRPTNGFLPAYGTLIDTPYGKINRDTSMGEPDFDKTDRTQVTAGYEFQHDFGQGWKFSQNYRYSHLDLLNQGVFAWGSDGNRTAYRGYSYSDGDSDVHTLDNRVSKLWQGERFDNTLLLGLDYVHSSTDGKNNGFGYVPGLDMFNPQYGADITLTGDPYHIKLRQTGLYAQNQFKWDNHWLVNLGVRHDRAKSSGYIGSSDQGYDVNHTSYNAGLMYQFDMGLSPYVNYSESFRPIAGGDAQNRAYKPYEGRQFEAGLKYSPVNLDGRFSLAYFDLQEKNALVSDASNVQVQAGERRGRGVELQADVNVNDNWSVAGAYTYTDSKQDLSTDTTIRSPMIPRHMASAQVAYQFNAGALNGLKLGTSLRYVGSTTDDQYYAGHTIPSYTLWDAMAQYNFAKDWQVQVNARNLTDKNYVSACSFYCYYGAGRSVEASLSYKW</sequence>
<reference evidence="19 20" key="1">
    <citation type="journal article" date="2022" name="Res Sq">
        <title>Evolution of multicellular longitudinally dividing oral cavity symbionts (Neisseriaceae).</title>
        <authorList>
            <person name="Nyongesa S."/>
            <person name="Weber P."/>
            <person name="Bernet E."/>
            <person name="Pullido F."/>
            <person name="Nieckarz M."/>
            <person name="Delaby M."/>
            <person name="Nieves C."/>
            <person name="Viehboeck T."/>
            <person name="Krause N."/>
            <person name="Rivera-Millot A."/>
            <person name="Nakamura A."/>
            <person name="Vischer N."/>
            <person name="VanNieuwenhze M."/>
            <person name="Brun Y."/>
            <person name="Cava F."/>
            <person name="Bulgheresi S."/>
            <person name="Veyrier F."/>
        </authorList>
    </citation>
    <scope>NUCLEOTIDE SEQUENCE [LARGE SCALE GENOMIC DNA]</scope>
    <source>
        <strain evidence="19 20">SN4</strain>
    </source>
</reference>
<evidence type="ECO:0000256" key="7">
    <source>
        <dbReference type="ARBA" id="ARBA00022729"/>
    </source>
</evidence>
<dbReference type="InterPro" id="IPR012910">
    <property type="entry name" value="Plug_dom"/>
</dbReference>
<evidence type="ECO:0000256" key="3">
    <source>
        <dbReference type="ARBA" id="ARBA00022448"/>
    </source>
</evidence>
<gene>
    <name evidence="19" type="ORF">LVJ82_14825</name>
</gene>
<comment type="similarity">
    <text evidence="2 14 15">Belongs to the TonB-dependent receptor family.</text>
</comment>
<dbReference type="PANTHER" id="PTHR32552">
    <property type="entry name" value="FERRICHROME IRON RECEPTOR-RELATED"/>
    <property type="match status" value="1"/>
</dbReference>
<evidence type="ECO:0000256" key="12">
    <source>
        <dbReference type="ARBA" id="ARBA00023170"/>
    </source>
</evidence>
<dbReference type="InterPro" id="IPR000531">
    <property type="entry name" value="Beta-barrel_TonB"/>
</dbReference>
<evidence type="ECO:0000256" key="10">
    <source>
        <dbReference type="ARBA" id="ARBA00023077"/>
    </source>
</evidence>
<dbReference type="InterPro" id="IPR039426">
    <property type="entry name" value="TonB-dep_rcpt-like"/>
</dbReference>
<evidence type="ECO:0000256" key="14">
    <source>
        <dbReference type="PROSITE-ProRule" id="PRU01360"/>
    </source>
</evidence>
<dbReference type="SUPFAM" id="SSF56935">
    <property type="entry name" value="Porins"/>
    <property type="match status" value="1"/>
</dbReference>
<feature type="chain" id="PRO_5045385722" evidence="16">
    <location>
        <begin position="28"/>
        <end position="687"/>
    </location>
</feature>
<keyword evidence="20" id="KW-1185">Reference proteome</keyword>
<dbReference type="Pfam" id="PF07715">
    <property type="entry name" value="Plug"/>
    <property type="match status" value="1"/>
</dbReference>
<dbReference type="InterPro" id="IPR036942">
    <property type="entry name" value="Beta-barrel_TonB_sf"/>
</dbReference>
<evidence type="ECO:0000256" key="13">
    <source>
        <dbReference type="ARBA" id="ARBA00023237"/>
    </source>
</evidence>
<protein>
    <submittedName>
        <fullName evidence="19">TonB-dependent siderophore receptor</fullName>
    </submittedName>
</protein>
<accession>A0ABY4E5M2</accession>
<evidence type="ECO:0000256" key="11">
    <source>
        <dbReference type="ARBA" id="ARBA00023136"/>
    </source>
</evidence>
<keyword evidence="9" id="KW-0406">Ion transport</keyword>
<dbReference type="Gene3D" id="2.170.130.10">
    <property type="entry name" value="TonB-dependent receptor, plug domain"/>
    <property type="match status" value="1"/>
</dbReference>
<dbReference type="InterPro" id="IPR037066">
    <property type="entry name" value="Plug_dom_sf"/>
</dbReference>